<evidence type="ECO:0000256" key="1">
    <source>
        <dbReference type="ARBA" id="ARBA00008131"/>
    </source>
</evidence>
<accession>A0A9P6QIG8</accession>
<dbReference type="PANTHER" id="PTHR47259">
    <property type="match status" value="1"/>
</dbReference>
<dbReference type="NCBIfam" id="NF005536">
    <property type="entry name" value="PRK07198.1"/>
    <property type="match status" value="1"/>
</dbReference>
<dbReference type="OrthoDB" id="57939at2759"/>
<gene>
    <name evidence="7" type="primary">URG1</name>
    <name evidence="7" type="ORF">BG011_002703</name>
</gene>
<reference evidence="7" key="1">
    <citation type="journal article" date="2020" name="Fungal Divers.">
        <title>Resolving the Mortierellaceae phylogeny through synthesis of multi-gene phylogenetics and phylogenomics.</title>
        <authorList>
            <person name="Vandepol N."/>
            <person name="Liber J."/>
            <person name="Desiro A."/>
            <person name="Na H."/>
            <person name="Kennedy M."/>
            <person name="Barry K."/>
            <person name="Grigoriev I.V."/>
            <person name="Miller A.N."/>
            <person name="O'Donnell K."/>
            <person name="Stajich J.E."/>
            <person name="Bonito G."/>
        </authorList>
    </citation>
    <scope>NUCLEOTIDE SEQUENCE</scope>
    <source>
        <strain evidence="7">KOD948</strain>
    </source>
</reference>
<evidence type="ECO:0000256" key="4">
    <source>
        <dbReference type="ARBA" id="ARBA00023134"/>
    </source>
</evidence>
<dbReference type="Proteomes" id="UP000726737">
    <property type="component" value="Unassembled WGS sequence"/>
</dbReference>
<evidence type="ECO:0000259" key="6">
    <source>
        <dbReference type="Pfam" id="PF12471"/>
    </source>
</evidence>
<comment type="similarity">
    <text evidence="1">Belongs to the GTP cyclohydrolase II family.</text>
</comment>
<comment type="caution">
    <text evidence="7">The sequence shown here is derived from an EMBL/GenBank/DDBJ whole genome shotgun (WGS) entry which is preliminary data.</text>
</comment>
<dbReference type="Gene3D" id="3.40.50.10990">
    <property type="entry name" value="GTP cyclohydrolase II"/>
    <property type="match status" value="1"/>
</dbReference>
<evidence type="ECO:0000313" key="8">
    <source>
        <dbReference type="Proteomes" id="UP000726737"/>
    </source>
</evidence>
<dbReference type="GO" id="GO:0009231">
    <property type="term" value="P:riboflavin biosynthetic process"/>
    <property type="evidence" value="ECO:0007669"/>
    <property type="project" value="InterPro"/>
</dbReference>
<dbReference type="EMBL" id="JAAAJA010000019">
    <property type="protein sequence ID" value="KAG0266295.1"/>
    <property type="molecule type" value="Genomic_DNA"/>
</dbReference>
<feature type="domain" description="GTP cyclohydrolase N-terminal" evidence="6">
    <location>
        <begin position="88"/>
        <end position="277"/>
    </location>
</feature>
<keyword evidence="3" id="KW-0378">Hydrolase</keyword>
<evidence type="ECO:0000256" key="3">
    <source>
        <dbReference type="ARBA" id="ARBA00022801"/>
    </source>
</evidence>
<evidence type="ECO:0000259" key="5">
    <source>
        <dbReference type="Pfam" id="PF00925"/>
    </source>
</evidence>
<protein>
    <submittedName>
        <fullName evidence="7">Uracil-regulated protein 1</fullName>
    </submittedName>
</protein>
<dbReference type="GO" id="GO:0003935">
    <property type="term" value="F:GTP cyclohydrolase II activity"/>
    <property type="evidence" value="ECO:0007669"/>
    <property type="project" value="InterPro"/>
</dbReference>
<keyword evidence="4" id="KW-0342">GTP-binding</keyword>
<sequence length="499" mass="55302">MHESMSESVLSQILVTLADLKASQELLADKVDKIQADATLSKDDHLLHKAAHYHHSPGQSDSDGDTIVSPTFAMDVNEQAGVYTDKPVLTTYPGQKNVKPYKMNWGEADSQARGPVVVSRLPESMNIRNAVGAYGGPYSIYRSLAIAMGDLPADHKPNFDNTHPPIKIKQAPQWSDPSKIVSMDPFGHLTSELYKAEIEQGLDIRPTIAITRAHMIVPELQAEVKSGSMKVDGRVIVSENGELNVHKAAVDPVWYLPGVAARLNVDEDNLRRSLFENTGGMYPELITRPDIKVFLPPIGGLTVYIFGNHELLSDPNTRLTVRVHDECNGSDVFGSDICTCRPYLVYGMLESIKEAQNGGVGLIVYFRKEGRALGEVTKYLVYNARKREGDSASKYFQRTENVAGVKDMRFQALMPDVFHWLGITKIDRFMSMSNMKHDALVDSGIKILERVPIPDDMIPPDSKVEMDAKIAAGYFTTGHIPCAEELCRTVGRGWDEFQA</sequence>
<keyword evidence="2" id="KW-0547">Nucleotide-binding</keyword>
<dbReference type="InterPro" id="IPR022163">
    <property type="entry name" value="GTP_CH_N"/>
</dbReference>
<feature type="domain" description="GTP cyclohydrolase II" evidence="5">
    <location>
        <begin position="318"/>
        <end position="452"/>
    </location>
</feature>
<dbReference type="InterPro" id="IPR036144">
    <property type="entry name" value="RibA-like_sf"/>
</dbReference>
<organism evidence="7 8">
    <name type="scientific">Mortierella polycephala</name>
    <dbReference type="NCBI Taxonomy" id="41804"/>
    <lineage>
        <taxon>Eukaryota</taxon>
        <taxon>Fungi</taxon>
        <taxon>Fungi incertae sedis</taxon>
        <taxon>Mucoromycota</taxon>
        <taxon>Mortierellomycotina</taxon>
        <taxon>Mortierellomycetes</taxon>
        <taxon>Mortierellales</taxon>
        <taxon>Mortierellaceae</taxon>
        <taxon>Mortierella</taxon>
    </lineage>
</organism>
<evidence type="ECO:0000256" key="2">
    <source>
        <dbReference type="ARBA" id="ARBA00022741"/>
    </source>
</evidence>
<dbReference type="GO" id="GO:0005525">
    <property type="term" value="F:GTP binding"/>
    <property type="evidence" value="ECO:0007669"/>
    <property type="project" value="UniProtKB-KW"/>
</dbReference>
<dbReference type="Pfam" id="PF00925">
    <property type="entry name" value="GTP_cyclohydro2"/>
    <property type="match status" value="1"/>
</dbReference>
<dbReference type="Pfam" id="PF12471">
    <property type="entry name" value="GTP_CH_N"/>
    <property type="match status" value="1"/>
</dbReference>
<dbReference type="PANTHER" id="PTHR47259:SF2">
    <property type="entry name" value="URACIL-REGULATED PROTEIN 1"/>
    <property type="match status" value="1"/>
</dbReference>
<dbReference type="AlphaFoldDB" id="A0A9P6QIG8"/>
<keyword evidence="8" id="KW-1185">Reference proteome</keyword>
<dbReference type="InterPro" id="IPR000926">
    <property type="entry name" value="RibA"/>
</dbReference>
<proteinExistence type="inferred from homology"/>
<dbReference type="InterPro" id="IPR032677">
    <property type="entry name" value="GTP_cyclohydro_II"/>
</dbReference>
<evidence type="ECO:0000313" key="7">
    <source>
        <dbReference type="EMBL" id="KAG0266295.1"/>
    </source>
</evidence>
<dbReference type="CDD" id="cd00641">
    <property type="entry name" value="GTP_cyclohydro2"/>
    <property type="match status" value="1"/>
</dbReference>
<name>A0A9P6QIG8_9FUNG</name>
<dbReference type="SUPFAM" id="SSF142695">
    <property type="entry name" value="RibA-like"/>
    <property type="match status" value="1"/>
</dbReference>